<dbReference type="STRING" id="1245528.M3IJK1"/>
<evidence type="ECO:0000256" key="6">
    <source>
        <dbReference type="ARBA" id="ARBA00022989"/>
    </source>
</evidence>
<dbReference type="NCBIfam" id="TIGR00879">
    <property type="entry name" value="SP"/>
    <property type="match status" value="1"/>
</dbReference>
<evidence type="ECO:0000256" key="5">
    <source>
        <dbReference type="ARBA" id="ARBA00022692"/>
    </source>
</evidence>
<dbReference type="EMBL" id="AOGT01001967">
    <property type="protein sequence ID" value="EMG46551.1"/>
    <property type="molecule type" value="Genomic_DNA"/>
</dbReference>
<dbReference type="FunFam" id="1.20.1250.20:FF:000078">
    <property type="entry name" value="MFS maltose transporter, putative"/>
    <property type="match status" value="1"/>
</dbReference>
<evidence type="ECO:0000256" key="7">
    <source>
        <dbReference type="ARBA" id="ARBA00023136"/>
    </source>
</evidence>
<evidence type="ECO:0000256" key="3">
    <source>
        <dbReference type="ARBA" id="ARBA00022448"/>
    </source>
</evidence>
<feature type="transmembrane region" description="Helical" evidence="9">
    <location>
        <begin position="199"/>
        <end position="215"/>
    </location>
</feature>
<comment type="caution">
    <text evidence="11">The sequence shown here is derived from an EMBL/GenBank/DDBJ whole genome shotgun (WGS) entry which is preliminary data.</text>
</comment>
<dbReference type="InterPro" id="IPR036259">
    <property type="entry name" value="MFS_trans_sf"/>
</dbReference>
<dbReference type="PANTHER" id="PTHR48022:SF5">
    <property type="entry name" value="ALPHA-GLUCOSIDES PERMEASE MPH2-RELATED"/>
    <property type="match status" value="1"/>
</dbReference>
<name>M3IJK1_CANMX</name>
<evidence type="ECO:0000313" key="11">
    <source>
        <dbReference type="EMBL" id="EMG46551.1"/>
    </source>
</evidence>
<comment type="similarity">
    <text evidence="2 8">Belongs to the major facilitator superfamily. Sugar transporter (TC 2.A.1.1) family.</text>
</comment>
<feature type="transmembrane region" description="Helical" evidence="9">
    <location>
        <begin position="138"/>
        <end position="160"/>
    </location>
</feature>
<dbReference type="OMA" id="YELTAAW"/>
<feature type="transmembrane region" description="Helical" evidence="9">
    <location>
        <begin position="172"/>
        <end position="192"/>
    </location>
</feature>
<dbReference type="GO" id="GO:0005351">
    <property type="term" value="F:carbohydrate:proton symporter activity"/>
    <property type="evidence" value="ECO:0007669"/>
    <property type="project" value="TreeGrafter"/>
</dbReference>
<comment type="subcellular location">
    <subcellularLocation>
        <location evidence="1">Membrane</location>
        <topology evidence="1">Multi-pass membrane protein</topology>
    </subcellularLocation>
</comment>
<dbReference type="InterPro" id="IPR050360">
    <property type="entry name" value="MFS_Sugar_Transporters"/>
</dbReference>
<feature type="non-terminal residue" evidence="11">
    <location>
        <position position="1"/>
    </location>
</feature>
<dbReference type="PANTHER" id="PTHR48022">
    <property type="entry name" value="PLASTIDIC GLUCOSE TRANSPORTER 4"/>
    <property type="match status" value="1"/>
</dbReference>
<dbReference type="Pfam" id="PF00083">
    <property type="entry name" value="Sugar_tr"/>
    <property type="match status" value="1"/>
</dbReference>
<proteinExistence type="inferred from homology"/>
<dbReference type="OrthoDB" id="6612291at2759"/>
<evidence type="ECO:0000313" key="12">
    <source>
        <dbReference type="Proteomes" id="UP000011777"/>
    </source>
</evidence>
<feature type="domain" description="Major facilitator superfamily (MFS) profile" evidence="10">
    <location>
        <begin position="1"/>
        <end position="323"/>
    </location>
</feature>
<keyword evidence="5 9" id="KW-0812">Transmembrane</keyword>
<sequence length="384" mass="43178">MDIAPTTLRLYLTTYINCCWVFGQLISSGVIKAISNMTDPHAYRIAFAIQWAWPLPIAFAIFLAPESPYFLVRKNRLTQAKKSLTRLLSENEFLPDKEVIAQSMLTKIQMTIKEEDAISKGSSIIECFKGANFRRTRIAAFTWLIQNITGSSLMGYSTYFYQNAGVPVSMSFNFSIIQYCLGILGTLGSWFLSQKMGRFPIYFYGLCAMTVLLLLTGGMGTSDKKSLSMATGTMLLLYTFVYDLTIGPLCYCIVGEIPSSKLRAKTVMLARNLYNIAGIIVAIVTPYMLNPTEWNWKAKSAFLWAGFAIASAIWVYFELPETRGRTFAEIDKMFEDRVPARQFKHTVPKTFDAGELMEKMGNEGVKAVINDTEHVENAEIEVKA</sequence>
<evidence type="ECO:0000256" key="4">
    <source>
        <dbReference type="ARBA" id="ARBA00022597"/>
    </source>
</evidence>
<evidence type="ECO:0000259" key="10">
    <source>
        <dbReference type="PROSITE" id="PS50850"/>
    </source>
</evidence>
<organism evidence="11 12">
    <name type="scientific">Candida maltosa (strain Xu316)</name>
    <name type="common">Yeast</name>
    <dbReference type="NCBI Taxonomy" id="1245528"/>
    <lineage>
        <taxon>Eukaryota</taxon>
        <taxon>Fungi</taxon>
        <taxon>Dikarya</taxon>
        <taxon>Ascomycota</taxon>
        <taxon>Saccharomycotina</taxon>
        <taxon>Pichiomycetes</taxon>
        <taxon>Debaryomycetaceae</taxon>
        <taxon>Candida/Lodderomyces clade</taxon>
        <taxon>Candida</taxon>
    </lineage>
</organism>
<dbReference type="InterPro" id="IPR005828">
    <property type="entry name" value="MFS_sugar_transport-like"/>
</dbReference>
<evidence type="ECO:0000256" key="9">
    <source>
        <dbReference type="SAM" id="Phobius"/>
    </source>
</evidence>
<feature type="transmembrane region" description="Helical" evidence="9">
    <location>
        <begin position="269"/>
        <end position="289"/>
    </location>
</feature>
<feature type="transmembrane region" description="Helical" evidence="9">
    <location>
        <begin position="51"/>
        <end position="72"/>
    </location>
</feature>
<protein>
    <submittedName>
        <fullName evidence="11">Putative maltose permease</fullName>
    </submittedName>
</protein>
<keyword evidence="3 8" id="KW-0813">Transport</keyword>
<evidence type="ECO:0000256" key="1">
    <source>
        <dbReference type="ARBA" id="ARBA00004141"/>
    </source>
</evidence>
<dbReference type="eggNOG" id="KOG0254">
    <property type="taxonomic scope" value="Eukaryota"/>
</dbReference>
<keyword evidence="4" id="KW-0762">Sugar transport</keyword>
<feature type="transmembrane region" description="Helical" evidence="9">
    <location>
        <begin position="235"/>
        <end position="257"/>
    </location>
</feature>
<evidence type="ECO:0000256" key="8">
    <source>
        <dbReference type="RuleBase" id="RU003346"/>
    </source>
</evidence>
<dbReference type="GO" id="GO:0016020">
    <property type="term" value="C:membrane"/>
    <property type="evidence" value="ECO:0007669"/>
    <property type="project" value="UniProtKB-SubCell"/>
</dbReference>
<gene>
    <name evidence="11" type="ORF">G210_3183</name>
</gene>
<dbReference type="AlphaFoldDB" id="M3IJK1"/>
<dbReference type="Proteomes" id="UP000011777">
    <property type="component" value="Unassembled WGS sequence"/>
</dbReference>
<keyword evidence="7 9" id="KW-0472">Membrane</keyword>
<evidence type="ECO:0000256" key="2">
    <source>
        <dbReference type="ARBA" id="ARBA00010992"/>
    </source>
</evidence>
<accession>M3IJK1</accession>
<keyword evidence="12" id="KW-1185">Reference proteome</keyword>
<feature type="transmembrane region" description="Helical" evidence="9">
    <location>
        <begin position="12"/>
        <end position="31"/>
    </location>
</feature>
<feature type="transmembrane region" description="Helical" evidence="9">
    <location>
        <begin position="301"/>
        <end position="317"/>
    </location>
</feature>
<dbReference type="SUPFAM" id="SSF103473">
    <property type="entry name" value="MFS general substrate transporter"/>
    <property type="match status" value="1"/>
</dbReference>
<reference evidence="11 12" key="1">
    <citation type="submission" date="2013-02" db="EMBL/GenBank/DDBJ databases">
        <title>Genome sequence of Candida maltosa Xu316, a potential industrial strain for xylitol and ethanol production.</title>
        <authorList>
            <person name="Yu J."/>
            <person name="Wang Q."/>
            <person name="Geng X."/>
            <person name="Bao W."/>
            <person name="He P."/>
            <person name="Cai J."/>
        </authorList>
    </citation>
    <scope>NUCLEOTIDE SEQUENCE [LARGE SCALE GENOMIC DNA]</scope>
    <source>
        <strain evidence="12">Xu316</strain>
    </source>
</reference>
<keyword evidence="6 9" id="KW-1133">Transmembrane helix</keyword>
<dbReference type="PROSITE" id="PS50850">
    <property type="entry name" value="MFS"/>
    <property type="match status" value="1"/>
</dbReference>
<dbReference type="HOGENOM" id="CLU_001265_11_0_1"/>
<dbReference type="InterPro" id="IPR020846">
    <property type="entry name" value="MFS_dom"/>
</dbReference>
<dbReference type="InterPro" id="IPR003663">
    <property type="entry name" value="Sugar/inositol_transpt"/>
</dbReference>
<dbReference type="Gene3D" id="1.20.1250.20">
    <property type="entry name" value="MFS general substrate transporter like domains"/>
    <property type="match status" value="1"/>
</dbReference>